<protein>
    <submittedName>
        <fullName evidence="2">Uncharacterized protein LOC107268714</fullName>
    </submittedName>
</protein>
<dbReference type="Pfam" id="PF14912">
    <property type="entry name" value="THEG"/>
    <property type="match status" value="2"/>
</dbReference>
<keyword evidence="1" id="KW-1185">Reference proteome</keyword>
<dbReference type="KEGG" id="ccin:107268714"/>
<dbReference type="InterPro" id="IPR006623">
    <property type="entry name" value="THEG"/>
</dbReference>
<dbReference type="GeneID" id="107268714"/>
<accession>A0AAJ7RJY4</accession>
<dbReference type="RefSeq" id="XP_024941716.1">
    <property type="nucleotide sequence ID" value="XM_025085948.1"/>
</dbReference>
<dbReference type="Proteomes" id="UP000694920">
    <property type="component" value="Unplaced"/>
</dbReference>
<organism evidence="1 2">
    <name type="scientific">Cephus cinctus</name>
    <name type="common">Wheat stem sawfly</name>
    <dbReference type="NCBI Taxonomy" id="211228"/>
    <lineage>
        <taxon>Eukaryota</taxon>
        <taxon>Metazoa</taxon>
        <taxon>Ecdysozoa</taxon>
        <taxon>Arthropoda</taxon>
        <taxon>Hexapoda</taxon>
        <taxon>Insecta</taxon>
        <taxon>Pterygota</taxon>
        <taxon>Neoptera</taxon>
        <taxon>Endopterygota</taxon>
        <taxon>Hymenoptera</taxon>
        <taxon>Cephoidea</taxon>
        <taxon>Cephidae</taxon>
        <taxon>Cephus</taxon>
    </lineage>
</organism>
<name>A0AAJ7RJY4_CEPCN</name>
<evidence type="ECO:0000313" key="1">
    <source>
        <dbReference type="Proteomes" id="UP000694920"/>
    </source>
</evidence>
<dbReference type="AlphaFoldDB" id="A0AAJ7RJY4"/>
<evidence type="ECO:0000313" key="2">
    <source>
        <dbReference type="RefSeq" id="XP_024941716.1"/>
    </source>
</evidence>
<sequence length="147" mass="16523">MNSSTTSSKTSRYEELAIPKSRIDTTSNFDAFKVKRGALSYKITDSLNKLARPKYCTSTTGSMEINETKEKSPSKGTRINKTSVLNNRGSVSFVNTIKEMQDPGKKKGLETYARIAATNDRRCSKHLKNLAKPKRSFSMRNPSETRF</sequence>
<proteinExistence type="predicted"/>
<gene>
    <name evidence="2" type="primary">LOC107268714</name>
</gene>
<reference evidence="2" key="1">
    <citation type="submission" date="2025-08" db="UniProtKB">
        <authorList>
            <consortium name="RefSeq"/>
        </authorList>
    </citation>
    <scope>IDENTIFICATION</scope>
</reference>